<dbReference type="STRING" id="1160091.B9T39_03800"/>
<dbReference type="OrthoDB" id="4727201at2"/>
<reference evidence="2 3" key="1">
    <citation type="submission" date="2017-04" db="EMBL/GenBank/DDBJ databases">
        <title>Draft genome sequences of Alloscardovia macacae UMA81211 and UMA81212 isolated from the feces of a rhesus macaque (Macaca mulatta).</title>
        <authorList>
            <person name="Albert K."/>
            <person name="Sela D.A."/>
        </authorList>
    </citation>
    <scope>NUCLEOTIDE SEQUENCE [LARGE SCALE GENOMIC DNA]</scope>
    <source>
        <strain evidence="2 3">UMA81212</strain>
    </source>
</reference>
<name>A0A1Y2T1V7_9BIFI</name>
<dbReference type="Gene3D" id="1.10.10.2910">
    <property type="match status" value="1"/>
</dbReference>
<dbReference type="AlphaFoldDB" id="A0A1Y2T1V7"/>
<proteinExistence type="predicted"/>
<evidence type="ECO:0000313" key="3">
    <source>
        <dbReference type="Proteomes" id="UP000243540"/>
    </source>
</evidence>
<organism evidence="2 3">
    <name type="scientific">Alloscardovia macacae</name>
    <dbReference type="NCBI Taxonomy" id="1160091"/>
    <lineage>
        <taxon>Bacteria</taxon>
        <taxon>Bacillati</taxon>
        <taxon>Actinomycetota</taxon>
        <taxon>Actinomycetes</taxon>
        <taxon>Bifidobacteriales</taxon>
        <taxon>Bifidobacteriaceae</taxon>
        <taxon>Alloscardovia</taxon>
    </lineage>
</organism>
<accession>A0A1Y2T1V7</accession>
<dbReference type="InterPro" id="IPR010359">
    <property type="entry name" value="IrrE_HExxH"/>
</dbReference>
<dbReference type="Pfam" id="PF06114">
    <property type="entry name" value="Peptidase_M78"/>
    <property type="match status" value="1"/>
</dbReference>
<protein>
    <recommendedName>
        <fullName evidence="1">IrrE N-terminal-like domain-containing protein</fullName>
    </recommendedName>
</protein>
<dbReference type="EMBL" id="NEKC01000007">
    <property type="protein sequence ID" value="OTA29252.1"/>
    <property type="molecule type" value="Genomic_DNA"/>
</dbReference>
<evidence type="ECO:0000259" key="1">
    <source>
        <dbReference type="Pfam" id="PF06114"/>
    </source>
</evidence>
<dbReference type="Proteomes" id="UP000243540">
    <property type="component" value="Unassembled WGS sequence"/>
</dbReference>
<sequence>MITIEQLEAHASALHIPILETTLDDGLKGYWDADERIIVLDSTLSRIDYKCTLAHELTHASLDDASCTDQHTSSKQERRCRELTARLLISVLDYARAELMYDAHIALIASELDVTRQIVCDYQRFLARTQWRG</sequence>
<feature type="domain" description="IrrE N-terminal-like" evidence="1">
    <location>
        <begin position="25"/>
        <end position="120"/>
    </location>
</feature>
<evidence type="ECO:0000313" key="2">
    <source>
        <dbReference type="EMBL" id="OTA29252.1"/>
    </source>
</evidence>
<dbReference type="RefSeq" id="WP_086106504.1">
    <property type="nucleotide sequence ID" value="NZ_NEKB01000003.1"/>
</dbReference>
<gene>
    <name evidence="2" type="ORF">B9T39_03800</name>
</gene>
<comment type="caution">
    <text evidence="2">The sequence shown here is derived from an EMBL/GenBank/DDBJ whole genome shotgun (WGS) entry which is preliminary data.</text>
</comment>